<evidence type="ECO:0000256" key="2">
    <source>
        <dbReference type="ARBA" id="ARBA00022475"/>
    </source>
</evidence>
<dbReference type="SUPFAM" id="SSF103473">
    <property type="entry name" value="MFS general substrate transporter"/>
    <property type="match status" value="1"/>
</dbReference>
<keyword evidence="9" id="KW-1185">Reference proteome</keyword>
<dbReference type="AlphaFoldDB" id="A0A5B8SZY9"/>
<keyword evidence="2" id="KW-1003">Cell membrane</keyword>
<reference evidence="8 9" key="1">
    <citation type="submission" date="2019-06" db="EMBL/GenBank/DDBJ databases">
        <title>Genome analyses of bacteria isolated from kimchi.</title>
        <authorList>
            <person name="Lee S."/>
            <person name="Ahn S."/>
            <person name="Roh S."/>
        </authorList>
    </citation>
    <scope>NUCLEOTIDE SEQUENCE [LARGE SCALE GENOMIC DNA]</scope>
    <source>
        <strain evidence="8 9">CBA4606</strain>
    </source>
</reference>
<dbReference type="Pfam" id="PF07690">
    <property type="entry name" value="MFS_1"/>
    <property type="match status" value="1"/>
</dbReference>
<accession>A0A5B8SZY9</accession>
<dbReference type="InterPro" id="IPR020846">
    <property type="entry name" value="MFS_dom"/>
</dbReference>
<feature type="transmembrane region" description="Helical" evidence="6">
    <location>
        <begin position="372"/>
        <end position="392"/>
    </location>
</feature>
<proteinExistence type="predicted"/>
<feature type="transmembrane region" description="Helical" evidence="6">
    <location>
        <begin position="245"/>
        <end position="264"/>
    </location>
</feature>
<keyword evidence="3 6" id="KW-0812">Transmembrane</keyword>
<evidence type="ECO:0000256" key="1">
    <source>
        <dbReference type="ARBA" id="ARBA00004651"/>
    </source>
</evidence>
<feature type="transmembrane region" description="Helical" evidence="6">
    <location>
        <begin position="127"/>
        <end position="150"/>
    </location>
</feature>
<dbReference type="PROSITE" id="PS50850">
    <property type="entry name" value="MFS"/>
    <property type="match status" value="1"/>
</dbReference>
<dbReference type="InterPro" id="IPR036259">
    <property type="entry name" value="MFS_trans_sf"/>
</dbReference>
<feature type="transmembrane region" description="Helical" evidence="6">
    <location>
        <begin position="276"/>
        <end position="294"/>
    </location>
</feature>
<gene>
    <name evidence="8" type="ORF">FGL86_15645</name>
</gene>
<evidence type="ECO:0000256" key="5">
    <source>
        <dbReference type="ARBA" id="ARBA00023136"/>
    </source>
</evidence>
<feature type="transmembrane region" description="Helical" evidence="6">
    <location>
        <begin position="96"/>
        <end position="118"/>
    </location>
</feature>
<organism evidence="8 9">
    <name type="scientific">Pistricoccus aurantiacus</name>
    <dbReference type="NCBI Taxonomy" id="1883414"/>
    <lineage>
        <taxon>Bacteria</taxon>
        <taxon>Pseudomonadati</taxon>
        <taxon>Pseudomonadota</taxon>
        <taxon>Gammaproteobacteria</taxon>
        <taxon>Oceanospirillales</taxon>
        <taxon>Halomonadaceae</taxon>
        <taxon>Pistricoccus</taxon>
    </lineage>
</organism>
<feature type="transmembrane region" description="Helical" evidence="6">
    <location>
        <begin position="331"/>
        <end position="352"/>
    </location>
</feature>
<feature type="transmembrane region" description="Helical" evidence="6">
    <location>
        <begin position="156"/>
        <end position="180"/>
    </location>
</feature>
<keyword evidence="5 6" id="KW-0472">Membrane</keyword>
<dbReference type="EMBL" id="CP042382">
    <property type="protein sequence ID" value="QEA40368.1"/>
    <property type="molecule type" value="Genomic_DNA"/>
</dbReference>
<dbReference type="GO" id="GO:0022857">
    <property type="term" value="F:transmembrane transporter activity"/>
    <property type="evidence" value="ECO:0007669"/>
    <property type="project" value="InterPro"/>
</dbReference>
<feature type="transmembrane region" description="Helical" evidence="6">
    <location>
        <begin position="71"/>
        <end position="90"/>
    </location>
</feature>
<evidence type="ECO:0000313" key="8">
    <source>
        <dbReference type="EMBL" id="QEA40368.1"/>
    </source>
</evidence>
<evidence type="ECO:0000256" key="6">
    <source>
        <dbReference type="SAM" id="Phobius"/>
    </source>
</evidence>
<evidence type="ECO:0000313" key="9">
    <source>
        <dbReference type="Proteomes" id="UP000321272"/>
    </source>
</evidence>
<dbReference type="InterPro" id="IPR011701">
    <property type="entry name" value="MFS"/>
</dbReference>
<dbReference type="InterPro" id="IPR050189">
    <property type="entry name" value="MFS_Efflux_Transporters"/>
</dbReference>
<comment type="subcellular location">
    <subcellularLocation>
        <location evidence="1">Cell membrane</location>
        <topology evidence="1">Multi-pass membrane protein</topology>
    </subcellularLocation>
</comment>
<name>A0A5B8SZY9_9GAMM</name>
<feature type="transmembrane region" description="Helical" evidence="6">
    <location>
        <begin position="207"/>
        <end position="225"/>
    </location>
</feature>
<feature type="transmembrane region" description="Helical" evidence="6">
    <location>
        <begin position="300"/>
        <end position="319"/>
    </location>
</feature>
<dbReference type="Proteomes" id="UP000321272">
    <property type="component" value="Chromosome"/>
</dbReference>
<dbReference type="Gene3D" id="1.20.1250.20">
    <property type="entry name" value="MFS general substrate transporter like domains"/>
    <property type="match status" value="2"/>
</dbReference>
<dbReference type="PANTHER" id="PTHR43124:SF3">
    <property type="entry name" value="CHLORAMPHENICOL EFFLUX PUMP RV0191"/>
    <property type="match status" value="1"/>
</dbReference>
<evidence type="ECO:0000259" key="7">
    <source>
        <dbReference type="PROSITE" id="PS50850"/>
    </source>
</evidence>
<evidence type="ECO:0000256" key="3">
    <source>
        <dbReference type="ARBA" id="ARBA00022692"/>
    </source>
</evidence>
<dbReference type="KEGG" id="paur:FGL86_15645"/>
<dbReference type="PANTHER" id="PTHR43124">
    <property type="entry name" value="PURINE EFFLUX PUMP PBUE"/>
    <property type="match status" value="1"/>
</dbReference>
<sequence length="404" mass="43896">MRFMRNLLILCFAYAISLFFRGMISVIAPEISTDLAMSEGGLGLLSSTFFISFAVAQIPCGLALDRLGARLSIGLFMWLAVLGTALFSMAESPLLAFAGQVLIGVGCAPIFTGTMLFIGRHYSPERFAYFTALVIAIGSIGDLLGTTPLAMATEWLGWRSALLLVMVLSALSASCCLLGLKPDRPEGASYSLPVMLRGMARITTVRGIWPIIPMFLASYAVLMAIRGLWSGPYLADVFQLDTSERGHIILAMSIALGVGTFMLGALDRWLQSTKRLVIVTSLLTLIPLLLLMIYPTRGPYFAMWAFVAVGLFGFNYPLLMAHSRSFLAPAYHGRGMAFLTALSFIGVALIQSVSGWMMELTYAMHMPPGEQYRLLFILLGGALALATLAYCFSDRQGQGKEPLK</sequence>
<feature type="domain" description="Major facilitator superfamily (MFS) profile" evidence="7">
    <location>
        <begin position="6"/>
        <end position="398"/>
    </location>
</feature>
<keyword evidence="4 6" id="KW-1133">Transmembrane helix</keyword>
<protein>
    <submittedName>
        <fullName evidence="8">MFS transporter</fullName>
    </submittedName>
</protein>
<evidence type="ECO:0000256" key="4">
    <source>
        <dbReference type="ARBA" id="ARBA00022989"/>
    </source>
</evidence>
<dbReference type="OrthoDB" id="5291895at2"/>
<dbReference type="GO" id="GO:0005886">
    <property type="term" value="C:plasma membrane"/>
    <property type="evidence" value="ECO:0007669"/>
    <property type="project" value="UniProtKB-SubCell"/>
</dbReference>
<feature type="transmembrane region" description="Helical" evidence="6">
    <location>
        <begin position="42"/>
        <end position="64"/>
    </location>
</feature>